<evidence type="ECO:0000313" key="3">
    <source>
        <dbReference type="Proteomes" id="UP000183750"/>
    </source>
</evidence>
<reference evidence="3" key="1">
    <citation type="submission" date="2016-10" db="EMBL/GenBank/DDBJ databases">
        <authorList>
            <person name="Varghese N."/>
            <person name="Submissions S."/>
        </authorList>
    </citation>
    <scope>NUCLEOTIDE SEQUENCE [LARGE SCALE GENOMIC DNA]</scope>
    <source>
        <strain evidence="3">DSM 16089</strain>
    </source>
</reference>
<dbReference type="AlphaFoldDB" id="A0A1H4J6S8"/>
<sequence length="85" mass="9300">MPTATMTCKGQITMPKVVRDELGLIAGSKVMFVRMPDGRYSLIPRTGRISDVFGAVPVESSLSLEEMDAIVRDGAVESDQRTRNI</sequence>
<accession>A0A1H4J6S8</accession>
<dbReference type="EMBL" id="FNSQ01000005">
    <property type="protein sequence ID" value="SEB42039.1"/>
    <property type="molecule type" value="Genomic_DNA"/>
</dbReference>
<protein>
    <submittedName>
        <fullName evidence="2">Looped-hinge helix DNA binding domain-containing protein, AbrB family</fullName>
    </submittedName>
</protein>
<dbReference type="SMART" id="SM00966">
    <property type="entry name" value="SpoVT_AbrB"/>
    <property type="match status" value="1"/>
</dbReference>
<proteinExistence type="predicted"/>
<dbReference type="Gene3D" id="2.10.260.10">
    <property type="match status" value="1"/>
</dbReference>
<feature type="domain" description="SpoVT-AbrB" evidence="1">
    <location>
        <begin position="4"/>
        <end position="50"/>
    </location>
</feature>
<dbReference type="Proteomes" id="UP000183750">
    <property type="component" value="Unassembled WGS sequence"/>
</dbReference>
<dbReference type="GO" id="GO:0003677">
    <property type="term" value="F:DNA binding"/>
    <property type="evidence" value="ECO:0007669"/>
    <property type="project" value="InterPro"/>
</dbReference>
<evidence type="ECO:0000259" key="1">
    <source>
        <dbReference type="SMART" id="SM00966"/>
    </source>
</evidence>
<dbReference type="NCBIfam" id="TIGR01439">
    <property type="entry name" value="lp_hng_hel_AbrB"/>
    <property type="match status" value="1"/>
</dbReference>
<gene>
    <name evidence="2" type="ORF">SAMN04489807_0622</name>
</gene>
<evidence type="ECO:0000313" key="2">
    <source>
        <dbReference type="EMBL" id="SEB42039.1"/>
    </source>
</evidence>
<dbReference type="SUPFAM" id="SSF89447">
    <property type="entry name" value="AbrB/MazE/MraZ-like"/>
    <property type="match status" value="1"/>
</dbReference>
<keyword evidence="3" id="KW-1185">Reference proteome</keyword>
<name>A0A1H4J6S8_9MICO</name>
<dbReference type="RefSeq" id="WP_074731568.1">
    <property type="nucleotide sequence ID" value="NZ_FNSQ01000005.1"/>
</dbReference>
<dbReference type="InterPro" id="IPR007159">
    <property type="entry name" value="SpoVT-AbrB_dom"/>
</dbReference>
<dbReference type="InterPro" id="IPR037914">
    <property type="entry name" value="SpoVT-AbrB_sf"/>
</dbReference>
<organism evidence="2 3">
    <name type="scientific">Microbacterium hydrocarbonoxydans</name>
    <dbReference type="NCBI Taxonomy" id="273678"/>
    <lineage>
        <taxon>Bacteria</taxon>
        <taxon>Bacillati</taxon>
        <taxon>Actinomycetota</taxon>
        <taxon>Actinomycetes</taxon>
        <taxon>Micrococcales</taxon>
        <taxon>Microbacteriaceae</taxon>
        <taxon>Microbacterium</taxon>
    </lineage>
</organism>